<dbReference type="EMBL" id="JH597957">
    <property type="status" value="NOT_ANNOTATED_CDS"/>
    <property type="molecule type" value="Genomic_DNA"/>
</dbReference>
<organism evidence="1 2">
    <name type="scientific">Hyaloperonospora arabidopsidis (strain Emoy2)</name>
    <name type="common">Downy mildew agent</name>
    <name type="synonym">Peronospora arabidopsidis</name>
    <dbReference type="NCBI Taxonomy" id="559515"/>
    <lineage>
        <taxon>Eukaryota</taxon>
        <taxon>Sar</taxon>
        <taxon>Stramenopiles</taxon>
        <taxon>Oomycota</taxon>
        <taxon>Peronosporomycetes</taxon>
        <taxon>Peronosporales</taxon>
        <taxon>Peronosporaceae</taxon>
        <taxon>Hyaloperonospora</taxon>
    </lineage>
</organism>
<reference evidence="2" key="1">
    <citation type="journal article" date="2010" name="Science">
        <title>Signatures of adaptation to obligate biotrophy in the Hyaloperonospora arabidopsidis genome.</title>
        <authorList>
            <person name="Baxter L."/>
            <person name="Tripathy S."/>
            <person name="Ishaque N."/>
            <person name="Boot N."/>
            <person name="Cabral A."/>
            <person name="Kemen E."/>
            <person name="Thines M."/>
            <person name="Ah-Fong A."/>
            <person name="Anderson R."/>
            <person name="Badejoko W."/>
            <person name="Bittner-Eddy P."/>
            <person name="Boore J.L."/>
            <person name="Chibucos M.C."/>
            <person name="Coates M."/>
            <person name="Dehal P."/>
            <person name="Delehaunty K."/>
            <person name="Dong S."/>
            <person name="Downton P."/>
            <person name="Dumas B."/>
            <person name="Fabro G."/>
            <person name="Fronick C."/>
            <person name="Fuerstenberg S.I."/>
            <person name="Fulton L."/>
            <person name="Gaulin E."/>
            <person name="Govers F."/>
            <person name="Hughes L."/>
            <person name="Humphray S."/>
            <person name="Jiang R.H."/>
            <person name="Judelson H."/>
            <person name="Kamoun S."/>
            <person name="Kyung K."/>
            <person name="Meijer H."/>
            <person name="Minx P."/>
            <person name="Morris P."/>
            <person name="Nelson J."/>
            <person name="Phuntumart V."/>
            <person name="Qutob D."/>
            <person name="Rehmany A."/>
            <person name="Rougon-Cardoso A."/>
            <person name="Ryden P."/>
            <person name="Torto-Alalibo T."/>
            <person name="Studholme D."/>
            <person name="Wang Y."/>
            <person name="Win J."/>
            <person name="Wood J."/>
            <person name="Clifton S.W."/>
            <person name="Rogers J."/>
            <person name="Van den Ackerveken G."/>
            <person name="Jones J.D."/>
            <person name="McDowell J.M."/>
            <person name="Beynon J."/>
            <person name="Tyler B.M."/>
        </authorList>
    </citation>
    <scope>NUCLEOTIDE SEQUENCE [LARGE SCALE GENOMIC DNA]</scope>
    <source>
        <strain evidence="2">Emoy2</strain>
    </source>
</reference>
<sequence>MEVALAERSHIYAKSYKHIYPLPGGVQASSRVDRWYISFKTRYWIRDISMKTPGHRSNHIVVTIRIAARQIVVHKRKAWVRQKMTQSYRHSL</sequence>
<accession>M4B897</accession>
<keyword evidence="2" id="KW-1185">Reference proteome</keyword>
<dbReference type="EnsemblProtists" id="HpaT802500">
    <property type="protein sequence ID" value="HpaP802500"/>
    <property type="gene ID" value="HpaG802500"/>
</dbReference>
<reference evidence="1" key="2">
    <citation type="submission" date="2015-06" db="UniProtKB">
        <authorList>
            <consortium name="EnsemblProtists"/>
        </authorList>
    </citation>
    <scope>IDENTIFICATION</scope>
    <source>
        <strain evidence="1">Emoy2</strain>
    </source>
</reference>
<dbReference type="AlphaFoldDB" id="M4B897"/>
<dbReference type="Proteomes" id="UP000011713">
    <property type="component" value="Unassembled WGS sequence"/>
</dbReference>
<protein>
    <submittedName>
        <fullName evidence="1">Uncharacterized protein</fullName>
    </submittedName>
</protein>
<proteinExistence type="predicted"/>
<name>M4B897_HYAAE</name>
<dbReference type="HOGENOM" id="CLU_2417865_0_0_1"/>
<evidence type="ECO:0000313" key="2">
    <source>
        <dbReference type="Proteomes" id="UP000011713"/>
    </source>
</evidence>
<dbReference type="InParanoid" id="M4B897"/>
<evidence type="ECO:0000313" key="1">
    <source>
        <dbReference type="EnsemblProtists" id="HpaP802500"/>
    </source>
</evidence>
<dbReference type="VEuPathDB" id="FungiDB:HpaG802500"/>